<evidence type="ECO:0000256" key="1">
    <source>
        <dbReference type="SAM" id="MobiDB-lite"/>
    </source>
</evidence>
<reference evidence="2 3" key="1">
    <citation type="submission" date="2017-03" db="EMBL/GenBank/DDBJ databases">
        <title>WGS assembly of Porphyra umbilicalis.</title>
        <authorList>
            <person name="Brawley S.H."/>
            <person name="Blouin N.A."/>
            <person name="Ficko-Blean E."/>
            <person name="Wheeler G.L."/>
            <person name="Lohr M."/>
            <person name="Goodson H.V."/>
            <person name="Jenkins J.W."/>
            <person name="Blaby-Haas C.E."/>
            <person name="Helliwell K.E."/>
            <person name="Chan C."/>
            <person name="Marriage T."/>
            <person name="Bhattacharya D."/>
            <person name="Klein A.S."/>
            <person name="Badis Y."/>
            <person name="Brodie J."/>
            <person name="Cao Y."/>
            <person name="Collen J."/>
            <person name="Dittami S.M."/>
            <person name="Gachon C.M."/>
            <person name="Green B.R."/>
            <person name="Karpowicz S."/>
            <person name="Kim J.W."/>
            <person name="Kudahl U."/>
            <person name="Lin S."/>
            <person name="Michel G."/>
            <person name="Mittag M."/>
            <person name="Olson B.J."/>
            <person name="Pangilinan J."/>
            <person name="Peng Y."/>
            <person name="Qiu H."/>
            <person name="Shu S."/>
            <person name="Singer J.T."/>
            <person name="Smith A.G."/>
            <person name="Sprecher B.N."/>
            <person name="Wagner V."/>
            <person name="Wang W."/>
            <person name="Wang Z.-Y."/>
            <person name="Yan J."/>
            <person name="Yarish C."/>
            <person name="Zoeuner-Riek S."/>
            <person name="Zhuang Y."/>
            <person name="Zou Y."/>
            <person name="Lindquist E.A."/>
            <person name="Grimwood J."/>
            <person name="Barry K."/>
            <person name="Rokhsar D.S."/>
            <person name="Schmutz J."/>
            <person name="Stiller J.W."/>
            <person name="Grossman A.R."/>
            <person name="Prochnik S.E."/>
        </authorList>
    </citation>
    <scope>NUCLEOTIDE SEQUENCE [LARGE SCALE GENOMIC DNA]</scope>
    <source>
        <strain evidence="2">4086291</strain>
    </source>
</reference>
<dbReference type="AlphaFoldDB" id="A0A1X6NV68"/>
<proteinExistence type="predicted"/>
<feature type="region of interest" description="Disordered" evidence="1">
    <location>
        <begin position="264"/>
        <end position="296"/>
    </location>
</feature>
<feature type="compositionally biased region" description="Low complexity" evidence="1">
    <location>
        <begin position="273"/>
        <end position="289"/>
    </location>
</feature>
<sequence length="296" mass="31501">MSPRRLCASSFPPAAARDVVLALTPAATPRRPPQTMTSATRPTPPWVWRVLAAGAQAARPRAAAPSAASARWQRHRRHPAAATPFMTAAAASRRRRWRNAWRCAQGGEWSHGGGHGILRLRPRPSLPQATTPARPYPTAPRAGRGQVGTHRRVGLAAEIGHTQAPASAWQTRRACRAIWVRGVDVTASACTVPRGGGQARGQHQAYPAKKLEQLPCHARGEGGGGRGSTTRGDTRTLHRSATGIPATGAGATALRARQRGAGAWKTPMSHGLPAAPIWPRARPAAAPCRHQPRQPR</sequence>
<feature type="region of interest" description="Disordered" evidence="1">
    <location>
        <begin position="216"/>
        <end position="245"/>
    </location>
</feature>
<feature type="compositionally biased region" description="Low complexity" evidence="1">
    <location>
        <begin position="59"/>
        <end position="71"/>
    </location>
</feature>
<accession>A0A1X6NV68</accession>
<keyword evidence="3" id="KW-1185">Reference proteome</keyword>
<evidence type="ECO:0000313" key="3">
    <source>
        <dbReference type="Proteomes" id="UP000218209"/>
    </source>
</evidence>
<organism evidence="2 3">
    <name type="scientific">Porphyra umbilicalis</name>
    <name type="common">Purple laver</name>
    <name type="synonym">Red alga</name>
    <dbReference type="NCBI Taxonomy" id="2786"/>
    <lineage>
        <taxon>Eukaryota</taxon>
        <taxon>Rhodophyta</taxon>
        <taxon>Bangiophyceae</taxon>
        <taxon>Bangiales</taxon>
        <taxon>Bangiaceae</taxon>
        <taxon>Porphyra</taxon>
    </lineage>
</organism>
<evidence type="ECO:0000313" key="2">
    <source>
        <dbReference type="EMBL" id="OSX72263.1"/>
    </source>
</evidence>
<dbReference type="EMBL" id="KV919073">
    <property type="protein sequence ID" value="OSX72263.1"/>
    <property type="molecule type" value="Genomic_DNA"/>
</dbReference>
<feature type="region of interest" description="Disordered" evidence="1">
    <location>
        <begin position="59"/>
        <end position="79"/>
    </location>
</feature>
<name>A0A1X6NV68_PORUM</name>
<dbReference type="Proteomes" id="UP000218209">
    <property type="component" value="Unassembled WGS sequence"/>
</dbReference>
<gene>
    <name evidence="2" type="ORF">BU14_0452s0009</name>
</gene>
<protein>
    <submittedName>
        <fullName evidence="2">Uncharacterized protein</fullName>
    </submittedName>
</protein>